<dbReference type="Proteomes" id="UP001497497">
    <property type="component" value="Unassembled WGS sequence"/>
</dbReference>
<reference evidence="1 2" key="1">
    <citation type="submission" date="2024-04" db="EMBL/GenBank/DDBJ databases">
        <authorList>
            <consortium name="Genoscope - CEA"/>
            <person name="William W."/>
        </authorList>
    </citation>
    <scope>NUCLEOTIDE SEQUENCE [LARGE SCALE GENOMIC DNA]</scope>
</reference>
<keyword evidence="2" id="KW-1185">Reference proteome</keyword>
<protein>
    <submittedName>
        <fullName evidence="1">Uncharacterized protein</fullName>
    </submittedName>
</protein>
<dbReference type="EMBL" id="CAXITT010000290">
    <property type="protein sequence ID" value="CAL1538229.1"/>
    <property type="molecule type" value="Genomic_DNA"/>
</dbReference>
<comment type="caution">
    <text evidence="1">The sequence shown here is derived from an EMBL/GenBank/DDBJ whole genome shotgun (WGS) entry which is preliminary data.</text>
</comment>
<evidence type="ECO:0000313" key="1">
    <source>
        <dbReference type="EMBL" id="CAL1538229.1"/>
    </source>
</evidence>
<proteinExistence type="predicted"/>
<dbReference type="Gene3D" id="1.10.533.10">
    <property type="entry name" value="Death Domain, Fas"/>
    <property type="match status" value="1"/>
</dbReference>
<organism evidence="1 2">
    <name type="scientific">Lymnaea stagnalis</name>
    <name type="common">Great pond snail</name>
    <name type="synonym">Helix stagnalis</name>
    <dbReference type="NCBI Taxonomy" id="6523"/>
    <lineage>
        <taxon>Eukaryota</taxon>
        <taxon>Metazoa</taxon>
        <taxon>Spiralia</taxon>
        <taxon>Lophotrochozoa</taxon>
        <taxon>Mollusca</taxon>
        <taxon>Gastropoda</taxon>
        <taxon>Heterobranchia</taxon>
        <taxon>Euthyneura</taxon>
        <taxon>Panpulmonata</taxon>
        <taxon>Hygrophila</taxon>
        <taxon>Lymnaeoidea</taxon>
        <taxon>Lymnaeidae</taxon>
        <taxon>Lymnaea</taxon>
    </lineage>
</organism>
<evidence type="ECO:0000313" key="2">
    <source>
        <dbReference type="Proteomes" id="UP001497497"/>
    </source>
</evidence>
<name>A0AAV2HX98_LYMST</name>
<sequence>MITALFVIICCRKYLKEKIISCLMCKPAEIWDSETLSSTDTIDKEKMASHGKESILHVTNYTSVPDGVSKAYSTKPRCQHQLKNNAKNVFVKDQPQHSLDSTDSPLLKKHSLTETANSNQRALREMMNNKKFMKFIKKRIDQIPDSSNDKPTYRDLAKFLGMEENEISNFEFKCKQEGQSPTENLLHDMRANGDGIDRFLLFLKNFNICGDLDKIVQHYNLP</sequence>
<dbReference type="AlphaFoldDB" id="A0AAV2HX98"/>
<dbReference type="InterPro" id="IPR011029">
    <property type="entry name" value="DEATH-like_dom_sf"/>
</dbReference>
<accession>A0AAV2HX98</accession>
<gene>
    <name evidence="1" type="ORF">GSLYS_00012050001</name>
</gene>